<reference evidence="2 3" key="1">
    <citation type="submission" date="2021-06" db="EMBL/GenBank/DDBJ databases">
        <title>Caerostris extrusa draft genome.</title>
        <authorList>
            <person name="Kono N."/>
            <person name="Arakawa K."/>
        </authorList>
    </citation>
    <scope>NUCLEOTIDE SEQUENCE [LARGE SCALE GENOMIC DNA]</scope>
</reference>
<evidence type="ECO:0000256" key="1">
    <source>
        <dbReference type="SAM" id="Phobius"/>
    </source>
</evidence>
<feature type="transmembrane region" description="Helical" evidence="1">
    <location>
        <begin position="28"/>
        <end position="52"/>
    </location>
</feature>
<evidence type="ECO:0000313" key="3">
    <source>
        <dbReference type="Proteomes" id="UP001054945"/>
    </source>
</evidence>
<evidence type="ECO:0000313" key="2">
    <source>
        <dbReference type="EMBL" id="GIY43940.1"/>
    </source>
</evidence>
<dbReference type="EMBL" id="BPLR01011064">
    <property type="protein sequence ID" value="GIY43940.1"/>
    <property type="molecule type" value="Genomic_DNA"/>
</dbReference>
<organism evidence="2 3">
    <name type="scientific">Caerostris extrusa</name>
    <name type="common">Bark spider</name>
    <name type="synonym">Caerostris bankana</name>
    <dbReference type="NCBI Taxonomy" id="172846"/>
    <lineage>
        <taxon>Eukaryota</taxon>
        <taxon>Metazoa</taxon>
        <taxon>Ecdysozoa</taxon>
        <taxon>Arthropoda</taxon>
        <taxon>Chelicerata</taxon>
        <taxon>Arachnida</taxon>
        <taxon>Araneae</taxon>
        <taxon>Araneomorphae</taxon>
        <taxon>Entelegynae</taxon>
        <taxon>Araneoidea</taxon>
        <taxon>Araneidae</taxon>
        <taxon>Caerostris</taxon>
    </lineage>
</organism>
<protein>
    <recommendedName>
        <fullName evidence="4">Ycf15</fullName>
    </recommendedName>
</protein>
<keyword evidence="1" id="KW-0472">Membrane</keyword>
<gene>
    <name evidence="2" type="ORF">CEXT_555941</name>
</gene>
<dbReference type="Proteomes" id="UP001054945">
    <property type="component" value="Unassembled WGS sequence"/>
</dbReference>
<proteinExistence type="predicted"/>
<evidence type="ECO:0008006" key="4">
    <source>
        <dbReference type="Google" id="ProtNLM"/>
    </source>
</evidence>
<accession>A0AAV4TGQ5</accession>
<keyword evidence="1" id="KW-0812">Transmembrane</keyword>
<keyword evidence="1" id="KW-1133">Transmembrane helix</keyword>
<dbReference type="AlphaFoldDB" id="A0AAV4TGQ5"/>
<name>A0AAV4TGQ5_CAEEX</name>
<sequence length="92" mass="10819">MRTEEGQQLVSHSDDDRNRICPSRIYCLWAPSSILCIVIAHYLAISISLTNYQRIAICIMRKGRRLNLKRVFDLRFCSLSRLTQIKLTKRSY</sequence>
<comment type="caution">
    <text evidence="2">The sequence shown here is derived from an EMBL/GenBank/DDBJ whole genome shotgun (WGS) entry which is preliminary data.</text>
</comment>
<keyword evidence="3" id="KW-1185">Reference proteome</keyword>